<dbReference type="InterPro" id="IPR036942">
    <property type="entry name" value="Beta-barrel_TonB_sf"/>
</dbReference>
<dbReference type="PROSITE" id="PS52016">
    <property type="entry name" value="TONB_DEPENDENT_REC_3"/>
    <property type="match status" value="1"/>
</dbReference>
<keyword evidence="7 12" id="KW-0798">TonB box</keyword>
<evidence type="ECO:0000256" key="1">
    <source>
        <dbReference type="ARBA" id="ARBA00004571"/>
    </source>
</evidence>
<evidence type="ECO:0000256" key="6">
    <source>
        <dbReference type="ARBA" id="ARBA00022729"/>
    </source>
</evidence>
<evidence type="ECO:0000313" key="15">
    <source>
        <dbReference type="EMBL" id="MDD0815482.1"/>
    </source>
</evidence>
<dbReference type="Gene3D" id="2.170.130.10">
    <property type="entry name" value="TonB-dependent receptor, plug domain"/>
    <property type="match status" value="1"/>
</dbReference>
<keyword evidence="10 11" id="KW-0998">Cell outer membrane</keyword>
<feature type="domain" description="TonB-dependent receptor-like beta-barrel" evidence="13">
    <location>
        <begin position="281"/>
        <end position="688"/>
    </location>
</feature>
<keyword evidence="9 15" id="KW-0675">Receptor</keyword>
<evidence type="ECO:0000256" key="10">
    <source>
        <dbReference type="ARBA" id="ARBA00023237"/>
    </source>
</evidence>
<name>A0ABT5MFY6_9BURK</name>
<dbReference type="InterPro" id="IPR011276">
    <property type="entry name" value="TonB_haem/Hb_rcpt"/>
</dbReference>
<dbReference type="SUPFAM" id="SSF56935">
    <property type="entry name" value="Porins"/>
    <property type="match status" value="1"/>
</dbReference>
<dbReference type="Proteomes" id="UP001528672">
    <property type="component" value="Unassembled WGS sequence"/>
</dbReference>
<dbReference type="NCBIfam" id="TIGR01785">
    <property type="entry name" value="TonB-hemin"/>
    <property type="match status" value="1"/>
</dbReference>
<dbReference type="InterPro" id="IPR010949">
    <property type="entry name" value="TonB_Hb/transfer/lactofer_rcpt"/>
</dbReference>
<evidence type="ECO:0000259" key="14">
    <source>
        <dbReference type="Pfam" id="PF07715"/>
    </source>
</evidence>
<feature type="domain" description="TonB-dependent receptor plug" evidence="14">
    <location>
        <begin position="41"/>
        <end position="158"/>
    </location>
</feature>
<evidence type="ECO:0000313" key="16">
    <source>
        <dbReference type="Proteomes" id="UP001528672"/>
    </source>
</evidence>
<comment type="subcellular location">
    <subcellularLocation>
        <location evidence="1 11">Cell outer membrane</location>
        <topology evidence="1 11">Multi-pass membrane protein</topology>
    </subcellularLocation>
</comment>
<dbReference type="InterPro" id="IPR039426">
    <property type="entry name" value="TonB-dep_rcpt-like"/>
</dbReference>
<comment type="caution">
    <text evidence="15">The sequence shown here is derived from an EMBL/GenBank/DDBJ whole genome shotgun (WGS) entry which is preliminary data.</text>
</comment>
<dbReference type="InterPro" id="IPR000531">
    <property type="entry name" value="Beta-barrel_TonB"/>
</dbReference>
<sequence length="727" mass="80299">MLGVSACSLNAQGLPERPAAQLLAALPEVVISGSRHEQDPDELPMSLDVLGSQDLERRQVRDIRDVAREVPGLSVSRAPARFTLASSSTGRDQNAGFNIRGLDGNRVLMMVDGIRQPRSYVFSANAFGRDYMELGLIERVEVLKGPTSALYGSDGLAGLVNFITLDPSALLRDGQTLGGRASLAYASEDRGWRAGVTLAGRPNEVLQWLLGVNTSGARALQNMGRNASANVERTEPNPEQQKGEGLLLKAVLTPGGGQRHAVSLEHVRKQADYTLLSAVAKTPTSSTSTVYASSWTELQRDRLSWDARWQPGWAWAQDLRTLLSFQEARSREFAFEDRYTAADRERDVRYTERTWQAGLQASRVYTEGERSHRFTYGVDWVRTSVLNLQTGVTPAAGETFPLKRFPDTVETSQALYLQDEVIQGPWSLTAALRAEHFRLQAEQAGFSPPSSTPAASLSGSATSPKLGLMRQLSPQWSLFGHYAAGFRAPNAGQVNAYFENLTQYYKSIPNPNLKPETSQNLELGLRGRLADWRLDAALFTGIYKDFIEDQHLVGGRMTAADPLIYQSVNIGRVRLSGLEFKGEKDWGVWAGGRLASPFGYSRVTGKDTLTNRPINSIDPQRFAAGLRYERSDWSARLDLQHRSAKKASDVDSTQLSAQFLPPSSTTLDLSGQWRLRRDLRLNVALNNLSNQRVWYWSDVRGLSSASTVKDAYTQPGRSLRVALVADF</sequence>
<organism evidence="15 16">
    <name type="scientific">Curvibacter microcysteis</name>
    <dbReference type="NCBI Taxonomy" id="3026419"/>
    <lineage>
        <taxon>Bacteria</taxon>
        <taxon>Pseudomonadati</taxon>
        <taxon>Pseudomonadota</taxon>
        <taxon>Betaproteobacteria</taxon>
        <taxon>Burkholderiales</taxon>
        <taxon>Comamonadaceae</taxon>
        <taxon>Curvibacter</taxon>
    </lineage>
</organism>
<protein>
    <submittedName>
        <fullName evidence="15">TonB-dependent hemoglobin/transferrin/lactoferrin family receptor</fullName>
    </submittedName>
</protein>
<keyword evidence="8 11" id="KW-0472">Membrane</keyword>
<dbReference type="Pfam" id="PF00593">
    <property type="entry name" value="TonB_dep_Rec_b-barrel"/>
    <property type="match status" value="1"/>
</dbReference>
<dbReference type="CDD" id="cd01347">
    <property type="entry name" value="ligand_gated_channel"/>
    <property type="match status" value="1"/>
</dbReference>
<keyword evidence="16" id="KW-1185">Reference proteome</keyword>
<evidence type="ECO:0000256" key="3">
    <source>
        <dbReference type="ARBA" id="ARBA00022448"/>
    </source>
</evidence>
<keyword evidence="3 11" id="KW-0813">Transport</keyword>
<evidence type="ECO:0000256" key="5">
    <source>
        <dbReference type="ARBA" id="ARBA00022692"/>
    </source>
</evidence>
<evidence type="ECO:0000256" key="4">
    <source>
        <dbReference type="ARBA" id="ARBA00022452"/>
    </source>
</evidence>
<dbReference type="Gene3D" id="2.40.170.20">
    <property type="entry name" value="TonB-dependent receptor, beta-barrel domain"/>
    <property type="match status" value="1"/>
</dbReference>
<comment type="similarity">
    <text evidence="2 11 12">Belongs to the TonB-dependent receptor family.</text>
</comment>
<evidence type="ECO:0000256" key="7">
    <source>
        <dbReference type="ARBA" id="ARBA00023077"/>
    </source>
</evidence>
<accession>A0ABT5MFY6</accession>
<evidence type="ECO:0000256" key="2">
    <source>
        <dbReference type="ARBA" id="ARBA00009810"/>
    </source>
</evidence>
<evidence type="ECO:0000256" key="8">
    <source>
        <dbReference type="ARBA" id="ARBA00023136"/>
    </source>
</evidence>
<evidence type="ECO:0000256" key="9">
    <source>
        <dbReference type="ARBA" id="ARBA00023170"/>
    </source>
</evidence>
<dbReference type="InterPro" id="IPR037066">
    <property type="entry name" value="Plug_dom_sf"/>
</dbReference>
<dbReference type="Pfam" id="PF07715">
    <property type="entry name" value="Plug"/>
    <property type="match status" value="1"/>
</dbReference>
<evidence type="ECO:0000259" key="13">
    <source>
        <dbReference type="Pfam" id="PF00593"/>
    </source>
</evidence>
<proteinExistence type="inferred from homology"/>
<reference evidence="15 16" key="1">
    <citation type="submission" date="2023-02" db="EMBL/GenBank/DDBJ databases">
        <title>Bacterial whole genome sequence for Curvibacter sp. HBC28.</title>
        <authorList>
            <person name="Le V."/>
            <person name="Ko S.-R."/>
            <person name="Ahn C.-Y."/>
            <person name="Oh H.-M."/>
        </authorList>
    </citation>
    <scope>NUCLEOTIDE SEQUENCE [LARGE SCALE GENOMIC DNA]</scope>
    <source>
        <strain evidence="15 16">HBC28</strain>
    </source>
</reference>
<dbReference type="PANTHER" id="PTHR30069:SF29">
    <property type="entry name" value="HEMOGLOBIN AND HEMOGLOBIN-HAPTOGLOBIN-BINDING PROTEIN 1-RELATED"/>
    <property type="match status" value="1"/>
</dbReference>
<gene>
    <name evidence="15" type="ORF">PSQ39_12675</name>
</gene>
<evidence type="ECO:0000256" key="12">
    <source>
        <dbReference type="RuleBase" id="RU003357"/>
    </source>
</evidence>
<dbReference type="InterPro" id="IPR012910">
    <property type="entry name" value="Plug_dom"/>
</dbReference>
<keyword evidence="6" id="KW-0732">Signal</keyword>
<evidence type="ECO:0000256" key="11">
    <source>
        <dbReference type="PROSITE-ProRule" id="PRU01360"/>
    </source>
</evidence>
<dbReference type="EMBL" id="JAQSIO010000004">
    <property type="protein sequence ID" value="MDD0815482.1"/>
    <property type="molecule type" value="Genomic_DNA"/>
</dbReference>
<keyword evidence="5 11" id="KW-0812">Transmembrane</keyword>
<dbReference type="NCBIfam" id="TIGR01786">
    <property type="entry name" value="TonB-hemlactrns"/>
    <property type="match status" value="1"/>
</dbReference>
<keyword evidence="4 11" id="KW-1134">Transmembrane beta strand</keyword>
<dbReference type="PANTHER" id="PTHR30069">
    <property type="entry name" value="TONB-DEPENDENT OUTER MEMBRANE RECEPTOR"/>
    <property type="match status" value="1"/>
</dbReference>